<accession>A0A3M7EH32</accession>
<organism evidence="3 4">
    <name type="scientific">Hortaea werneckii</name>
    <name type="common">Black yeast</name>
    <name type="synonym">Cladosporium werneckii</name>
    <dbReference type="NCBI Taxonomy" id="91943"/>
    <lineage>
        <taxon>Eukaryota</taxon>
        <taxon>Fungi</taxon>
        <taxon>Dikarya</taxon>
        <taxon>Ascomycota</taxon>
        <taxon>Pezizomycotina</taxon>
        <taxon>Dothideomycetes</taxon>
        <taxon>Dothideomycetidae</taxon>
        <taxon>Mycosphaerellales</taxon>
        <taxon>Teratosphaeriaceae</taxon>
        <taxon>Hortaea</taxon>
    </lineage>
</organism>
<feature type="region of interest" description="Disordered" evidence="2">
    <location>
        <begin position="1"/>
        <end position="21"/>
    </location>
</feature>
<dbReference type="InterPro" id="IPR006941">
    <property type="entry name" value="RNase_CAF1"/>
</dbReference>
<evidence type="ECO:0000313" key="3">
    <source>
        <dbReference type="EMBL" id="RMY75901.1"/>
    </source>
</evidence>
<dbReference type="GO" id="GO:1990431">
    <property type="term" value="P:priRNA 3'-end processing"/>
    <property type="evidence" value="ECO:0007669"/>
    <property type="project" value="TreeGrafter"/>
</dbReference>
<dbReference type="PANTHER" id="PTHR15092">
    <property type="entry name" value="POLY A -SPECIFIC RIBONUCLEASE/TARGET OF EGR1, MEMBER 1"/>
    <property type="match status" value="1"/>
</dbReference>
<name>A0A3M7EH32_HORWE</name>
<dbReference type="GO" id="GO:0003723">
    <property type="term" value="F:RNA binding"/>
    <property type="evidence" value="ECO:0007669"/>
    <property type="project" value="TreeGrafter"/>
</dbReference>
<dbReference type="AlphaFoldDB" id="A0A3M7EH32"/>
<evidence type="ECO:0000313" key="4">
    <source>
        <dbReference type="Proteomes" id="UP000269276"/>
    </source>
</evidence>
<evidence type="ECO:0000256" key="1">
    <source>
        <dbReference type="ARBA" id="ARBA00008372"/>
    </source>
</evidence>
<comment type="similarity">
    <text evidence="1">Belongs to the CAF1 family.</text>
</comment>
<feature type="region of interest" description="Disordered" evidence="2">
    <location>
        <begin position="587"/>
        <end position="619"/>
    </location>
</feature>
<dbReference type="InterPro" id="IPR012337">
    <property type="entry name" value="RNaseH-like_sf"/>
</dbReference>
<dbReference type="VEuPathDB" id="FungiDB:BTJ68_00528"/>
<dbReference type="GO" id="GO:0000175">
    <property type="term" value="F:3'-5'-RNA exonuclease activity"/>
    <property type="evidence" value="ECO:0007669"/>
    <property type="project" value="TreeGrafter"/>
</dbReference>
<proteinExistence type="inferred from homology"/>
<dbReference type="EMBL" id="QWIP01000048">
    <property type="protein sequence ID" value="RMY75901.1"/>
    <property type="molecule type" value="Genomic_DNA"/>
</dbReference>
<protein>
    <recommendedName>
        <fullName evidence="5">CAF1-domain-containing protein</fullName>
    </recommendedName>
</protein>
<dbReference type="GO" id="GO:0005634">
    <property type="term" value="C:nucleus"/>
    <property type="evidence" value="ECO:0007669"/>
    <property type="project" value="TreeGrafter"/>
</dbReference>
<dbReference type="InterPro" id="IPR051181">
    <property type="entry name" value="CAF1_poly(A)_ribonucleases"/>
</dbReference>
<dbReference type="GO" id="GO:1990432">
    <property type="term" value="P:siRNA 3'-end processing"/>
    <property type="evidence" value="ECO:0007669"/>
    <property type="project" value="TreeGrafter"/>
</dbReference>
<dbReference type="OrthoDB" id="1432093at2759"/>
<dbReference type="PANTHER" id="PTHR15092:SF22">
    <property type="entry name" value="POLY(A)-SPECIFIC RIBONUCLEASE PNLDC1"/>
    <property type="match status" value="1"/>
</dbReference>
<reference evidence="3 4" key="1">
    <citation type="journal article" date="2018" name="BMC Genomics">
        <title>Genomic evidence for intraspecific hybridization in a clonal and extremely halotolerant yeast.</title>
        <authorList>
            <person name="Gostincar C."/>
            <person name="Stajich J.E."/>
            <person name="Zupancic J."/>
            <person name="Zalar P."/>
            <person name="Gunde-Cimerman N."/>
        </authorList>
    </citation>
    <scope>NUCLEOTIDE SEQUENCE [LARGE SCALE GENOMIC DNA]</scope>
    <source>
        <strain evidence="3 4">EXF-2682</strain>
    </source>
</reference>
<dbReference type="Gene3D" id="3.30.420.10">
    <property type="entry name" value="Ribonuclease H-like superfamily/Ribonuclease H"/>
    <property type="match status" value="2"/>
</dbReference>
<comment type="caution">
    <text evidence="3">The sequence shown here is derived from an EMBL/GenBank/DDBJ whole genome shotgun (WGS) entry which is preliminary data.</text>
</comment>
<evidence type="ECO:0008006" key="5">
    <source>
        <dbReference type="Google" id="ProtNLM"/>
    </source>
</evidence>
<feature type="compositionally biased region" description="Gly residues" evidence="2">
    <location>
        <begin position="604"/>
        <end position="613"/>
    </location>
</feature>
<dbReference type="Proteomes" id="UP000269276">
    <property type="component" value="Unassembled WGS sequence"/>
</dbReference>
<sequence>MQRKEEAPLSSPTTRPSDTGRMNVDKVSFYPFILDILSDISESRFVAIDLELSGVPTKQIRHQAGKPSLQDRYAETKEAAERYQILQIGVTCVQQDVENGKYVLRPYNFDLSPIIEERGLDVERIFSFQSGACEFLLKAGFDMARPYTHGVPYLSRDESREARKKHAKRQDKSAMADIQIKPTEVESLAFLERVRTQINEWLAKRAKNSAGDSVEIMAAGAETVAEDQPVPDLSRFERRLIHQLVRAEYPDLVTVSRHTCIQIVPFDKAREERIAAQRRRELEERINRQKGFRWIVEALLGSDLSKLDLREVAKSPVTGEAVFADMDEYRAQFNRASGLLRGNPRVLVGHNCFLDLVYVYRTFIGELPPTVVEFQQKLHALWPTIVDTKYMSTHNCGDINPVSSLEQIATQLSDQAEPKLELDKHHRAYEKEERFHEAGYDSYLTAQIAVRLSSKLEKAGAYIDADSQKTSEITNGMNGLKVTNTDSASWKTVGDANPNALNPTADGFTPSVVGAKWKRVGDPTVAGTQGVDDPFQYRPHDLRHHQEDPSLEQGFPGGMPLRGSDFWRVYGNKLRVFGTEEGVCVLDSGDAQEPGSEDEDEDGGGVLGEGQGGVEIECP</sequence>
<gene>
    <name evidence="3" type="ORF">D0863_02295</name>
</gene>
<dbReference type="Pfam" id="PF04857">
    <property type="entry name" value="CAF1"/>
    <property type="match status" value="1"/>
</dbReference>
<dbReference type="InterPro" id="IPR036397">
    <property type="entry name" value="RNaseH_sf"/>
</dbReference>
<dbReference type="SUPFAM" id="SSF53098">
    <property type="entry name" value="Ribonuclease H-like"/>
    <property type="match status" value="1"/>
</dbReference>
<dbReference type="GO" id="GO:0000289">
    <property type="term" value="P:nuclear-transcribed mRNA poly(A) tail shortening"/>
    <property type="evidence" value="ECO:0007669"/>
    <property type="project" value="TreeGrafter"/>
</dbReference>
<evidence type="ECO:0000256" key="2">
    <source>
        <dbReference type="SAM" id="MobiDB-lite"/>
    </source>
</evidence>